<keyword evidence="1" id="KW-0732">Signal</keyword>
<evidence type="ECO:0000313" key="2">
    <source>
        <dbReference type="EMBL" id="TIC25150.1"/>
    </source>
</evidence>
<accession>A0A4T0MKZ7</accession>
<evidence type="ECO:0000313" key="9">
    <source>
        <dbReference type="Proteomes" id="UP000310708"/>
    </source>
</evidence>
<protein>
    <submittedName>
        <fullName evidence="2">Uncharacterized protein</fullName>
    </submittedName>
</protein>
<dbReference type="EMBL" id="SPRX01000063">
    <property type="protein sequence ID" value="TIC62706.1"/>
    <property type="molecule type" value="Genomic_DNA"/>
</dbReference>
<proteinExistence type="predicted"/>
<feature type="chain" id="PRO_5044091128" evidence="1">
    <location>
        <begin position="26"/>
        <end position="299"/>
    </location>
</feature>
<reference evidence="6 7" key="1">
    <citation type="submission" date="2019-03" db="EMBL/GenBank/DDBJ databases">
        <title>Sequencing 25 genomes of Wallemia mellicola.</title>
        <authorList>
            <person name="Gostincar C."/>
        </authorList>
    </citation>
    <scope>NUCLEOTIDE SEQUENCE [LARGE SCALE GENOMIC DNA]</scope>
    <source>
        <strain evidence="4 8">EXF-1274</strain>
        <strain evidence="3 6">EXF-1277</strain>
        <strain evidence="5 9">EXF-757</strain>
        <strain evidence="2 7">EXF-8738</strain>
    </source>
</reference>
<dbReference type="Proteomes" id="UP000310708">
    <property type="component" value="Unassembled WGS sequence"/>
</dbReference>
<dbReference type="EMBL" id="SPRV01000061">
    <property type="protein sequence ID" value="TIC59487.1"/>
    <property type="molecule type" value="Genomic_DNA"/>
</dbReference>
<evidence type="ECO:0000313" key="7">
    <source>
        <dbReference type="Proteomes" id="UP000305647"/>
    </source>
</evidence>
<gene>
    <name evidence="5" type="ORF">E3Q01_03805</name>
    <name evidence="4" type="ORF">E3Q02_03935</name>
    <name evidence="3" type="ORF">E3Q03_03811</name>
    <name evidence="2" type="ORF">E3Q10_03847</name>
</gene>
<evidence type="ECO:0000313" key="4">
    <source>
        <dbReference type="EMBL" id="TIC61380.1"/>
    </source>
</evidence>
<sequence length="299" mass="32870">MVQTSQSMFLSVLLVVSLSLLFVKGNIVDESSILAPRQDYVEGQSTWPLSGLQNNVSPGLGAGLVSLYMATLANQRAEGFCAINNDGDRESLDGCIAANVGGCIFGVYSIYRIGNGFLASRDTAPITLTGSNGLVIKELTIFDLDLTPGDVLLDYSFDGQQYNLVYRENDHGVPFVRPVLITGNQTKHSLQERDMAQYMDMYYVTWSRGNIDQFIYNPDAKGQLSTEIAEAFLYGDGSYPYYPYNYIHSTTCLGIYDGPSKVSTAKLFVSDSNSLPSDVDSVYSGIDPCWDYGYPYKSD</sequence>
<dbReference type="Proteomes" id="UP000309601">
    <property type="component" value="Unassembled WGS sequence"/>
</dbReference>
<dbReference type="EMBL" id="SPRO01000061">
    <property type="protein sequence ID" value="TIC25150.1"/>
    <property type="molecule type" value="Genomic_DNA"/>
</dbReference>
<comment type="caution">
    <text evidence="2">The sequence shown here is derived from an EMBL/GenBank/DDBJ whole genome shotgun (WGS) entry which is preliminary data.</text>
</comment>
<evidence type="ECO:0000313" key="5">
    <source>
        <dbReference type="EMBL" id="TIC62706.1"/>
    </source>
</evidence>
<name>A0A4T0MKZ7_9BASI</name>
<feature type="signal peptide" evidence="1">
    <location>
        <begin position="1"/>
        <end position="25"/>
    </location>
</feature>
<dbReference type="Proteomes" id="UP000305647">
    <property type="component" value="Unassembled WGS sequence"/>
</dbReference>
<dbReference type="AlphaFoldDB" id="A0A4T0MKZ7"/>
<evidence type="ECO:0000313" key="3">
    <source>
        <dbReference type="EMBL" id="TIC59487.1"/>
    </source>
</evidence>
<organism evidence="2 7">
    <name type="scientific">Wallemia mellicola</name>
    <dbReference type="NCBI Taxonomy" id="1708541"/>
    <lineage>
        <taxon>Eukaryota</taxon>
        <taxon>Fungi</taxon>
        <taxon>Dikarya</taxon>
        <taxon>Basidiomycota</taxon>
        <taxon>Wallemiomycotina</taxon>
        <taxon>Wallemiomycetes</taxon>
        <taxon>Wallemiales</taxon>
        <taxon>Wallemiaceae</taxon>
        <taxon>Wallemia</taxon>
    </lineage>
</organism>
<dbReference type="Proteomes" id="UP000305362">
    <property type="component" value="Unassembled WGS sequence"/>
</dbReference>
<dbReference type="EMBL" id="SPRW01000062">
    <property type="protein sequence ID" value="TIC61380.1"/>
    <property type="molecule type" value="Genomic_DNA"/>
</dbReference>
<evidence type="ECO:0000313" key="8">
    <source>
        <dbReference type="Proteomes" id="UP000309601"/>
    </source>
</evidence>
<evidence type="ECO:0000313" key="6">
    <source>
        <dbReference type="Proteomes" id="UP000305362"/>
    </source>
</evidence>
<evidence type="ECO:0000256" key="1">
    <source>
        <dbReference type="SAM" id="SignalP"/>
    </source>
</evidence>